<protein>
    <submittedName>
        <fullName evidence="1">Sulfatase</fullName>
    </submittedName>
</protein>
<dbReference type="PANTHER" id="PTHR43737:SF1">
    <property type="entry name" value="DUF1501 DOMAIN-CONTAINING PROTEIN"/>
    <property type="match status" value="1"/>
</dbReference>
<evidence type="ECO:0000313" key="1">
    <source>
        <dbReference type="EMBL" id="GEP42523.1"/>
    </source>
</evidence>
<dbReference type="AlphaFoldDB" id="A0A512M726"/>
<keyword evidence="2" id="KW-1185">Reference proteome</keyword>
<dbReference type="Proteomes" id="UP000321577">
    <property type="component" value="Unassembled WGS sequence"/>
</dbReference>
<gene>
    <name evidence="1" type="ORF">BGE01nite_18140</name>
</gene>
<dbReference type="InterPro" id="IPR006311">
    <property type="entry name" value="TAT_signal"/>
</dbReference>
<reference evidence="1 2" key="1">
    <citation type="submission" date="2019-07" db="EMBL/GenBank/DDBJ databases">
        <title>Whole genome shotgun sequence of Brevifollis gellanilyticus NBRC 108608.</title>
        <authorList>
            <person name="Hosoyama A."/>
            <person name="Uohara A."/>
            <person name="Ohji S."/>
            <person name="Ichikawa N."/>
        </authorList>
    </citation>
    <scope>NUCLEOTIDE SEQUENCE [LARGE SCALE GENOMIC DNA]</scope>
    <source>
        <strain evidence="1 2">NBRC 108608</strain>
    </source>
</reference>
<dbReference type="OrthoDB" id="177538at2"/>
<organism evidence="1 2">
    <name type="scientific">Brevifollis gellanilyticus</name>
    <dbReference type="NCBI Taxonomy" id="748831"/>
    <lineage>
        <taxon>Bacteria</taxon>
        <taxon>Pseudomonadati</taxon>
        <taxon>Verrucomicrobiota</taxon>
        <taxon>Verrucomicrobiia</taxon>
        <taxon>Verrucomicrobiales</taxon>
        <taxon>Verrucomicrobiaceae</taxon>
    </lineage>
</organism>
<dbReference type="RefSeq" id="WP_146850120.1">
    <property type="nucleotide sequence ID" value="NZ_BKAG01000010.1"/>
</dbReference>
<proteinExistence type="predicted"/>
<dbReference type="EMBL" id="BKAG01000010">
    <property type="protein sequence ID" value="GEP42523.1"/>
    <property type="molecule type" value="Genomic_DNA"/>
</dbReference>
<dbReference type="SUPFAM" id="SSF53649">
    <property type="entry name" value="Alkaline phosphatase-like"/>
    <property type="match status" value="1"/>
</dbReference>
<dbReference type="InterPro" id="IPR017850">
    <property type="entry name" value="Alkaline_phosphatase_core_sf"/>
</dbReference>
<dbReference type="PROSITE" id="PS51318">
    <property type="entry name" value="TAT"/>
    <property type="match status" value="1"/>
</dbReference>
<dbReference type="InterPro" id="IPR010869">
    <property type="entry name" value="DUF1501"/>
</dbReference>
<evidence type="ECO:0000313" key="2">
    <source>
        <dbReference type="Proteomes" id="UP000321577"/>
    </source>
</evidence>
<name>A0A512M726_9BACT</name>
<dbReference type="Pfam" id="PF07394">
    <property type="entry name" value="DUF1501"/>
    <property type="match status" value="1"/>
</dbReference>
<sequence length="449" mass="49206">MNTRRNLLQSTSAGFGWLAFNALHQQWASAAAPPKTINPLAPKPSHFAPKAKRVIFMFMQGGPSHLDTFDWKPELAKAEANKVAKYMGAKFEFKPRGKSGLMISDAFPELAKQADDLCMLNGMQTRTNAHQMATVALHIGNETFVRPSMGAWVVYGLGTEAEDLPGFVTINPAADNGGAMNYGSAFLPATFQGTRLSTGGGGVPDLSNGRLSDAQQRKQIEFIQKANRKMLEGDPGNPELEGIIQSYELAYKMQSSVPAVLELEKEPQHIRDLYGLDNADTERFGTQCLMARRMAEKGVRFIQLTSPGWDHHNGLKDNLGRQCTSIDRPIAGLIADLKQRDMLKDTLIIWGGEFGRGSSYDNEPYNGRGHNGRGYTMWMAGGGVKGGFTYGSTNEMGDTAETGIIGTHDLHATVLYLLGINHERLTYRYAGRNFRLTDVEGVVAKDIIA</sequence>
<accession>A0A512M726</accession>
<comment type="caution">
    <text evidence="1">The sequence shown here is derived from an EMBL/GenBank/DDBJ whole genome shotgun (WGS) entry which is preliminary data.</text>
</comment>
<dbReference type="PANTHER" id="PTHR43737">
    <property type="entry name" value="BLL7424 PROTEIN"/>
    <property type="match status" value="1"/>
</dbReference>